<proteinExistence type="predicted"/>
<feature type="compositionally biased region" description="Polar residues" evidence="2">
    <location>
        <begin position="1"/>
        <end position="24"/>
    </location>
</feature>
<dbReference type="GeneID" id="5888777"/>
<dbReference type="GO" id="GO:0016491">
    <property type="term" value="F:oxidoreductase activity"/>
    <property type="evidence" value="ECO:0007669"/>
    <property type="project" value="UniProtKB-KW"/>
</dbReference>
<dbReference type="PANTHER" id="PTHR13847:SF289">
    <property type="entry name" value="GLYCINE OXIDASE"/>
    <property type="match status" value="1"/>
</dbReference>
<feature type="region of interest" description="Disordered" evidence="2">
    <location>
        <begin position="1"/>
        <end position="26"/>
    </location>
</feature>
<dbReference type="RefSeq" id="XP_001743055.1">
    <property type="nucleotide sequence ID" value="XM_001743003.1"/>
</dbReference>
<organism evidence="4 5">
    <name type="scientific">Monosiga brevicollis</name>
    <name type="common">Choanoflagellate</name>
    <dbReference type="NCBI Taxonomy" id="81824"/>
    <lineage>
        <taxon>Eukaryota</taxon>
        <taxon>Choanoflagellata</taxon>
        <taxon>Craspedida</taxon>
        <taxon>Salpingoecidae</taxon>
        <taxon>Monosiga</taxon>
    </lineage>
</organism>
<dbReference type="SUPFAM" id="SSF54373">
    <property type="entry name" value="FAD-linked reductases, C-terminal domain"/>
    <property type="match status" value="1"/>
</dbReference>
<name>A9USF2_MONBE</name>
<dbReference type="AlphaFoldDB" id="A9USF2"/>
<keyword evidence="1" id="KW-0560">Oxidoreductase</keyword>
<evidence type="ECO:0000313" key="4">
    <source>
        <dbReference type="EMBL" id="EDQ91769.1"/>
    </source>
</evidence>
<dbReference type="GO" id="GO:0005737">
    <property type="term" value="C:cytoplasm"/>
    <property type="evidence" value="ECO:0000318"/>
    <property type="project" value="GO_Central"/>
</dbReference>
<dbReference type="InterPro" id="IPR036188">
    <property type="entry name" value="FAD/NAD-bd_sf"/>
</dbReference>
<dbReference type="InterPro" id="IPR006076">
    <property type="entry name" value="FAD-dep_OxRdtase"/>
</dbReference>
<keyword evidence="5" id="KW-1185">Reference proteome</keyword>
<dbReference type="PANTHER" id="PTHR13847">
    <property type="entry name" value="SARCOSINE DEHYDROGENASE-RELATED"/>
    <property type="match status" value="1"/>
</dbReference>
<evidence type="ECO:0000256" key="2">
    <source>
        <dbReference type="SAM" id="MobiDB-lite"/>
    </source>
</evidence>
<protein>
    <recommendedName>
        <fullName evidence="3">FAD dependent oxidoreductase domain-containing protein</fullName>
    </recommendedName>
</protein>
<dbReference type="eggNOG" id="ENOG502QWSD">
    <property type="taxonomic scope" value="Eukaryota"/>
</dbReference>
<dbReference type="EMBL" id="CH991544">
    <property type="protein sequence ID" value="EDQ91769.1"/>
    <property type="molecule type" value="Genomic_DNA"/>
</dbReference>
<evidence type="ECO:0000313" key="5">
    <source>
        <dbReference type="Proteomes" id="UP000001357"/>
    </source>
</evidence>
<dbReference type="KEGG" id="mbr:MONBRDRAFT_22908"/>
<dbReference type="SUPFAM" id="SSF51905">
    <property type="entry name" value="FAD/NAD(P)-binding domain"/>
    <property type="match status" value="1"/>
</dbReference>
<sequence>MASYNALSTTDTETAPPDVTTSPEQLGDELNALPAPPILDRLERFLASTGSGLEVGSSLEAVLREVDAQLAALGAKEAELEARVQARLSALRERLMQWSLQQEMQAMLTSFSFFSVDAALVRSVQFWKWSLNFLARCFADMNERRAFVDGLVAKSLTTLDHIAQTHPDIDFHYRQCGSIVLFFDEAQMARELQHVVPERDQVLTRAETLLLEPSLEHVQFIGAIRHTKDRVGNCREYVAGLARHAAQLGVEFRLSTNATDLRVDNGRVAAVELMDADGVADSLPCDYAVLACGPDSLAPLRSSGWSWLPILPVRGYSITGAARPELDCTPREYVLLDQPLHVIAVRFGDRIRFASHAELTTALEPDEEKLDDLERIARTFFPRAFADGADIEAWMGRRPMTSDSMPILGVGHLPNLILHTGHGADGWRWSHACAELTTALLLGETPDLPLDQLSLERFPFL</sequence>
<dbReference type="OMA" id="PSECAAD"/>
<dbReference type="InParanoid" id="A9USF2"/>
<reference evidence="4 5" key="1">
    <citation type="journal article" date="2008" name="Nature">
        <title>The genome of the choanoflagellate Monosiga brevicollis and the origin of metazoans.</title>
        <authorList>
            <consortium name="JGI Sequencing"/>
            <person name="King N."/>
            <person name="Westbrook M.J."/>
            <person name="Young S.L."/>
            <person name="Kuo A."/>
            <person name="Abedin M."/>
            <person name="Chapman J."/>
            <person name="Fairclough S."/>
            <person name="Hellsten U."/>
            <person name="Isogai Y."/>
            <person name="Letunic I."/>
            <person name="Marr M."/>
            <person name="Pincus D."/>
            <person name="Putnam N."/>
            <person name="Rokas A."/>
            <person name="Wright K.J."/>
            <person name="Zuzow R."/>
            <person name="Dirks W."/>
            <person name="Good M."/>
            <person name="Goodstein D."/>
            <person name="Lemons D."/>
            <person name="Li W."/>
            <person name="Lyons J.B."/>
            <person name="Morris A."/>
            <person name="Nichols S."/>
            <person name="Richter D.J."/>
            <person name="Salamov A."/>
            <person name="Bork P."/>
            <person name="Lim W.A."/>
            <person name="Manning G."/>
            <person name="Miller W.T."/>
            <person name="McGinnis W."/>
            <person name="Shapiro H."/>
            <person name="Tjian R."/>
            <person name="Grigoriev I.V."/>
            <person name="Rokhsar D."/>
        </authorList>
    </citation>
    <scope>NUCLEOTIDE SEQUENCE [LARGE SCALE GENOMIC DNA]</scope>
    <source>
        <strain evidence="5">MX1 / ATCC 50154</strain>
    </source>
</reference>
<feature type="domain" description="FAD dependent oxidoreductase" evidence="3">
    <location>
        <begin position="150"/>
        <end position="440"/>
    </location>
</feature>
<evidence type="ECO:0000259" key="3">
    <source>
        <dbReference type="Pfam" id="PF01266"/>
    </source>
</evidence>
<accession>A9USF2</accession>
<dbReference type="Pfam" id="PF01266">
    <property type="entry name" value="DAO"/>
    <property type="match status" value="1"/>
</dbReference>
<dbReference type="Gene3D" id="3.30.9.10">
    <property type="entry name" value="D-Amino Acid Oxidase, subunit A, domain 2"/>
    <property type="match status" value="1"/>
</dbReference>
<gene>
    <name evidence="4" type="ORF">MONBRDRAFT_22908</name>
</gene>
<evidence type="ECO:0000256" key="1">
    <source>
        <dbReference type="ARBA" id="ARBA00023002"/>
    </source>
</evidence>
<dbReference type="Proteomes" id="UP000001357">
    <property type="component" value="Unassembled WGS sequence"/>
</dbReference>
<dbReference type="Gene3D" id="3.50.50.60">
    <property type="entry name" value="FAD/NAD(P)-binding domain"/>
    <property type="match status" value="1"/>
</dbReference>